<name>A0ABY1QLD8_9BACT</name>
<protein>
    <submittedName>
        <fullName evidence="1">Uncharacterized protein</fullName>
    </submittedName>
</protein>
<keyword evidence="2" id="KW-1185">Reference proteome</keyword>
<evidence type="ECO:0000313" key="2">
    <source>
        <dbReference type="Proteomes" id="UP001158067"/>
    </source>
</evidence>
<evidence type="ECO:0000313" key="1">
    <source>
        <dbReference type="EMBL" id="SMP72264.1"/>
    </source>
</evidence>
<dbReference type="EMBL" id="FXUG01000015">
    <property type="protein sequence ID" value="SMP72264.1"/>
    <property type="molecule type" value="Genomic_DNA"/>
</dbReference>
<gene>
    <name evidence="1" type="ORF">SAMN06265222_11530</name>
</gene>
<comment type="caution">
    <text evidence="1">The sequence shown here is derived from an EMBL/GenBank/DDBJ whole genome shotgun (WGS) entry which is preliminary data.</text>
</comment>
<sequence>MPPEVDEASGKRWARLSRECKQMRLYFVLCLHFYPERVQCCRWAPAFFVTKNFSFSASVLHRSRNRCRAG</sequence>
<dbReference type="Proteomes" id="UP001158067">
    <property type="component" value="Unassembled WGS sequence"/>
</dbReference>
<proteinExistence type="predicted"/>
<organism evidence="1 2">
    <name type="scientific">Neorhodopirellula lusitana</name>
    <dbReference type="NCBI Taxonomy" id="445327"/>
    <lineage>
        <taxon>Bacteria</taxon>
        <taxon>Pseudomonadati</taxon>
        <taxon>Planctomycetota</taxon>
        <taxon>Planctomycetia</taxon>
        <taxon>Pirellulales</taxon>
        <taxon>Pirellulaceae</taxon>
        <taxon>Neorhodopirellula</taxon>
    </lineage>
</organism>
<reference evidence="1 2" key="1">
    <citation type="submission" date="2017-05" db="EMBL/GenBank/DDBJ databases">
        <authorList>
            <person name="Varghese N."/>
            <person name="Submissions S."/>
        </authorList>
    </citation>
    <scope>NUCLEOTIDE SEQUENCE [LARGE SCALE GENOMIC DNA]</scope>
    <source>
        <strain evidence="1 2">DSM 25457</strain>
    </source>
</reference>
<accession>A0ABY1QLD8</accession>